<keyword evidence="1" id="KW-0812">Transmembrane</keyword>
<dbReference type="KEGG" id="psc:A458_08775"/>
<organism evidence="2 3">
    <name type="scientific">Stutzerimonas stutzeri CCUG 29243</name>
    <dbReference type="NCBI Taxonomy" id="1196835"/>
    <lineage>
        <taxon>Bacteria</taxon>
        <taxon>Pseudomonadati</taxon>
        <taxon>Pseudomonadota</taxon>
        <taxon>Gammaproteobacteria</taxon>
        <taxon>Pseudomonadales</taxon>
        <taxon>Pseudomonadaceae</taxon>
        <taxon>Stutzerimonas</taxon>
    </lineage>
</organism>
<evidence type="ECO:0000313" key="2">
    <source>
        <dbReference type="EMBL" id="AFM33001.1"/>
    </source>
</evidence>
<name>I4CSE4_STUST</name>
<protein>
    <submittedName>
        <fullName evidence="2">Uncharacterized protein</fullName>
    </submittedName>
</protein>
<reference evidence="2 3" key="1">
    <citation type="journal article" date="2012" name="J. Bacteriol.">
        <title>Complete Genome Sequence of the Naphthalene-Degrading Bacterium Pseudomonas stutzeri AN10 (CCUG 29243).</title>
        <authorList>
            <person name="Brunet-Galmes I."/>
            <person name="Busquets A."/>
            <person name="Pena A."/>
            <person name="Gomila M."/>
            <person name="Nogales B."/>
            <person name="Garcia-Valdes E."/>
            <person name="Lalucat J."/>
            <person name="Bennasar A."/>
            <person name="Bosch R."/>
        </authorList>
    </citation>
    <scope>NUCLEOTIDE SEQUENCE [LARGE SCALE GENOMIC DNA]</scope>
    <source>
        <strain evidence="2 3">CCUG 29243</strain>
    </source>
</reference>
<dbReference type="AlphaFoldDB" id="I4CSE4"/>
<evidence type="ECO:0000313" key="3">
    <source>
        <dbReference type="Proteomes" id="UP000006063"/>
    </source>
</evidence>
<keyword evidence="1" id="KW-0472">Membrane</keyword>
<keyword evidence="1" id="KW-1133">Transmembrane helix</keyword>
<gene>
    <name evidence="2" type="ORF">A458_08775</name>
</gene>
<dbReference type="Proteomes" id="UP000006063">
    <property type="component" value="Chromosome"/>
</dbReference>
<feature type="transmembrane region" description="Helical" evidence="1">
    <location>
        <begin position="95"/>
        <end position="113"/>
    </location>
</feature>
<accession>I4CSE4</accession>
<feature type="transmembrane region" description="Helical" evidence="1">
    <location>
        <begin position="25"/>
        <end position="42"/>
    </location>
</feature>
<proteinExistence type="predicted"/>
<dbReference type="eggNOG" id="ENOG502ZEXG">
    <property type="taxonomic scope" value="Bacteria"/>
</dbReference>
<dbReference type="HOGENOM" id="CLU_1377138_0_0_6"/>
<sequence length="198" mass="22699">MAIASLLIGTLFIQSTEMPIEHAQAVLLFLMYAPIILVMFAVPSTYTFSDLKPHQIVGVSRIITSKLIDSENKLKLFEKNLEAIENRTTERVRSFKWLIGTFWAASLFFLTQINSFTLRSKDFDLNKTLQDNMSFLVTAIMITIISLWITTSYKRATEAIFKSIKYSICEIKLHLSDPEHNKDTLDTPQKKQETPTNN</sequence>
<evidence type="ECO:0000256" key="1">
    <source>
        <dbReference type="SAM" id="Phobius"/>
    </source>
</evidence>
<feature type="transmembrane region" description="Helical" evidence="1">
    <location>
        <begin position="133"/>
        <end position="153"/>
    </location>
</feature>
<dbReference type="EMBL" id="CP003677">
    <property type="protein sequence ID" value="AFM33001.1"/>
    <property type="molecule type" value="Genomic_DNA"/>
</dbReference>